<evidence type="ECO:0000256" key="5">
    <source>
        <dbReference type="SAM" id="Phobius"/>
    </source>
</evidence>
<evidence type="ECO:0000259" key="6">
    <source>
        <dbReference type="Pfam" id="PF07291"/>
    </source>
</evidence>
<reference evidence="8" key="1">
    <citation type="submission" date="2016-10" db="EMBL/GenBank/DDBJ databases">
        <authorList>
            <person name="Varghese N."/>
            <person name="Submissions S."/>
        </authorList>
    </citation>
    <scope>NUCLEOTIDE SEQUENCE [LARGE SCALE GENOMIC DNA]</scope>
    <source>
        <strain evidence="8">DSM 18130</strain>
    </source>
</reference>
<proteinExistence type="predicted"/>
<evidence type="ECO:0000313" key="7">
    <source>
        <dbReference type="EMBL" id="SFA55034.1"/>
    </source>
</evidence>
<feature type="transmembrane region" description="Helical" evidence="5">
    <location>
        <begin position="115"/>
        <end position="132"/>
    </location>
</feature>
<name>A0A1I0TTC1_9SPHI</name>
<keyword evidence="2 5" id="KW-0812">Transmembrane</keyword>
<comment type="subcellular location">
    <subcellularLocation>
        <location evidence="1">Membrane</location>
        <topology evidence="1">Multi-pass membrane protein</topology>
    </subcellularLocation>
</comment>
<feature type="domain" description="Methylamine utilisation protein MauE" evidence="6">
    <location>
        <begin position="6"/>
        <end position="130"/>
    </location>
</feature>
<dbReference type="Pfam" id="PF07291">
    <property type="entry name" value="MauE"/>
    <property type="match status" value="1"/>
</dbReference>
<evidence type="ECO:0000256" key="2">
    <source>
        <dbReference type="ARBA" id="ARBA00022692"/>
    </source>
</evidence>
<evidence type="ECO:0000256" key="1">
    <source>
        <dbReference type="ARBA" id="ARBA00004141"/>
    </source>
</evidence>
<dbReference type="AlphaFoldDB" id="A0A1I0TTC1"/>
<feature type="transmembrane region" description="Helical" evidence="5">
    <location>
        <begin position="73"/>
        <end position="95"/>
    </location>
</feature>
<keyword evidence="3 5" id="KW-1133">Transmembrane helix</keyword>
<evidence type="ECO:0000256" key="4">
    <source>
        <dbReference type="ARBA" id="ARBA00023136"/>
    </source>
</evidence>
<gene>
    <name evidence="7" type="ORF">SAMN04488511_11471</name>
</gene>
<dbReference type="EMBL" id="FOJM01000014">
    <property type="protein sequence ID" value="SFA55034.1"/>
    <property type="molecule type" value="Genomic_DNA"/>
</dbReference>
<sequence length="145" mass="16682">MKDQYIKIATSLLIILWIYTAGSKLIDYQDFKHQLRLQHFSSTMISILQWAIPFIEIIAAALLTFLQTRRIGLYLSTILLIAFTGYITLILSGFYIKTPCSCGGILKSMGWRTHLVFNIFFLLLNIVTVYFIHSKERRPGKGFAI</sequence>
<dbReference type="InterPro" id="IPR009908">
    <property type="entry name" value="Methylamine_util_MauE"/>
</dbReference>
<dbReference type="GO" id="GO:0030416">
    <property type="term" value="P:methylamine metabolic process"/>
    <property type="evidence" value="ECO:0007669"/>
    <property type="project" value="InterPro"/>
</dbReference>
<dbReference type="STRING" id="332999.SAMN04488511_11471"/>
<dbReference type="OrthoDB" id="673785at2"/>
<keyword evidence="8" id="KW-1185">Reference proteome</keyword>
<accession>A0A1I0TTC1</accession>
<keyword evidence="4 5" id="KW-0472">Membrane</keyword>
<dbReference type="Proteomes" id="UP000198836">
    <property type="component" value="Unassembled WGS sequence"/>
</dbReference>
<evidence type="ECO:0000256" key="3">
    <source>
        <dbReference type="ARBA" id="ARBA00022989"/>
    </source>
</evidence>
<feature type="transmembrane region" description="Helical" evidence="5">
    <location>
        <begin position="47"/>
        <end position="66"/>
    </location>
</feature>
<organism evidence="7 8">
    <name type="scientific">Pedobacter suwonensis</name>
    <dbReference type="NCBI Taxonomy" id="332999"/>
    <lineage>
        <taxon>Bacteria</taxon>
        <taxon>Pseudomonadati</taxon>
        <taxon>Bacteroidota</taxon>
        <taxon>Sphingobacteriia</taxon>
        <taxon>Sphingobacteriales</taxon>
        <taxon>Sphingobacteriaceae</taxon>
        <taxon>Pedobacter</taxon>
    </lineage>
</organism>
<dbReference type="GO" id="GO:0016020">
    <property type="term" value="C:membrane"/>
    <property type="evidence" value="ECO:0007669"/>
    <property type="project" value="UniProtKB-SubCell"/>
</dbReference>
<protein>
    <recommendedName>
        <fullName evidence="6">Methylamine utilisation protein MauE domain-containing protein</fullName>
    </recommendedName>
</protein>
<dbReference type="RefSeq" id="WP_090985804.1">
    <property type="nucleotide sequence ID" value="NZ_FOJM01000014.1"/>
</dbReference>
<evidence type="ECO:0000313" key="8">
    <source>
        <dbReference type="Proteomes" id="UP000198836"/>
    </source>
</evidence>